<feature type="chain" id="PRO_5012001803" description="DUF4430 domain-containing protein" evidence="1">
    <location>
        <begin position="24"/>
        <end position="128"/>
    </location>
</feature>
<dbReference type="AlphaFoldDB" id="A0A1L9QU81"/>
<reference evidence="2" key="1">
    <citation type="submission" date="2016-10" db="EMBL/GenBank/DDBJ databases">
        <title>CRISPR-Cas defence system in Roseofilum reptotaenium: evidence of a bacteriophage-cyanobacterium arms race in the coral black band disease.</title>
        <authorList>
            <person name="Buerger P."/>
            <person name="Wood-Charlson E.M."/>
            <person name="Weynberg K.D."/>
            <person name="Willis B."/>
            <person name="Van Oppen M.J."/>
        </authorList>
    </citation>
    <scope>NUCLEOTIDE SEQUENCE [LARGE SCALE GENOMIC DNA]</scope>
    <source>
        <strain evidence="2">AO1-A</strain>
    </source>
</reference>
<dbReference type="Proteomes" id="UP000183940">
    <property type="component" value="Unassembled WGS sequence"/>
</dbReference>
<accession>A0A1L9QU81</accession>
<evidence type="ECO:0008006" key="4">
    <source>
        <dbReference type="Google" id="ProtNLM"/>
    </source>
</evidence>
<organism evidence="2 3">
    <name type="scientific">Roseofilum reptotaenium AO1-A</name>
    <dbReference type="NCBI Taxonomy" id="1925591"/>
    <lineage>
        <taxon>Bacteria</taxon>
        <taxon>Bacillati</taxon>
        <taxon>Cyanobacteriota</taxon>
        <taxon>Cyanophyceae</taxon>
        <taxon>Desertifilales</taxon>
        <taxon>Desertifilaceae</taxon>
        <taxon>Roseofilum</taxon>
    </lineage>
</organism>
<feature type="signal peptide" evidence="1">
    <location>
        <begin position="1"/>
        <end position="23"/>
    </location>
</feature>
<sequence length="128" mass="13794">MSNTLISVLALTGLTLIPLGAFAQTPTLLPIDPEVRVEVEDIFSLSRAKNLARQAAEQANGGLSKYRAESSMHGDATSSPFVDNEDGSWMFKFYGGEPGFSVPTVESVVTVAKDGSWVRVDYNGPIRE</sequence>
<keyword evidence="1" id="KW-0732">Signal</keyword>
<proteinExistence type="predicted"/>
<evidence type="ECO:0000313" key="3">
    <source>
        <dbReference type="Proteomes" id="UP000183940"/>
    </source>
</evidence>
<gene>
    <name evidence="2" type="ORF">BI308_07345</name>
</gene>
<keyword evidence="3" id="KW-1185">Reference proteome</keyword>
<protein>
    <recommendedName>
        <fullName evidence="4">DUF4430 domain-containing protein</fullName>
    </recommendedName>
</protein>
<comment type="caution">
    <text evidence="2">The sequence shown here is derived from an EMBL/GenBank/DDBJ whole genome shotgun (WGS) entry which is preliminary data.</text>
</comment>
<evidence type="ECO:0000256" key="1">
    <source>
        <dbReference type="SAM" id="SignalP"/>
    </source>
</evidence>
<dbReference type="EMBL" id="MLAW01000009">
    <property type="protein sequence ID" value="OJJ26209.1"/>
    <property type="molecule type" value="Genomic_DNA"/>
</dbReference>
<evidence type="ECO:0000313" key="2">
    <source>
        <dbReference type="EMBL" id="OJJ26209.1"/>
    </source>
</evidence>
<name>A0A1L9QU81_9CYAN</name>